<dbReference type="Proteomes" id="UP001141552">
    <property type="component" value="Unassembled WGS sequence"/>
</dbReference>
<dbReference type="EMBL" id="JAKUCV010000209">
    <property type="protein sequence ID" value="KAJ4850823.1"/>
    <property type="molecule type" value="Genomic_DNA"/>
</dbReference>
<reference evidence="3" key="1">
    <citation type="submission" date="2022-02" db="EMBL/GenBank/DDBJ databases">
        <authorList>
            <person name="Henning P.M."/>
            <person name="McCubbin A.G."/>
            <person name="Shore J.S."/>
        </authorList>
    </citation>
    <scope>NUCLEOTIDE SEQUENCE</scope>
    <source>
        <strain evidence="3">F60SS</strain>
        <tissue evidence="3">Leaves</tissue>
    </source>
</reference>
<dbReference type="InterPro" id="IPR053192">
    <property type="entry name" value="Vacuole_Formation_Reg"/>
</dbReference>
<organism evidence="3 4">
    <name type="scientific">Turnera subulata</name>
    <dbReference type="NCBI Taxonomy" id="218843"/>
    <lineage>
        <taxon>Eukaryota</taxon>
        <taxon>Viridiplantae</taxon>
        <taxon>Streptophyta</taxon>
        <taxon>Embryophyta</taxon>
        <taxon>Tracheophyta</taxon>
        <taxon>Spermatophyta</taxon>
        <taxon>Magnoliopsida</taxon>
        <taxon>eudicotyledons</taxon>
        <taxon>Gunneridae</taxon>
        <taxon>Pentapetalae</taxon>
        <taxon>rosids</taxon>
        <taxon>fabids</taxon>
        <taxon>Malpighiales</taxon>
        <taxon>Passifloraceae</taxon>
        <taxon>Turnera</taxon>
    </lineage>
</organism>
<dbReference type="PANTHER" id="PTHR32410">
    <property type="entry name" value="CYSTEINE/HISTIDINE-RICH C1 DOMAIN FAMILY PROTEIN"/>
    <property type="match status" value="1"/>
</dbReference>
<keyword evidence="4" id="KW-1185">Reference proteome</keyword>
<dbReference type="Pfam" id="PF03107">
    <property type="entry name" value="C1_2"/>
    <property type="match status" value="4"/>
</dbReference>
<dbReference type="InterPro" id="IPR046349">
    <property type="entry name" value="C1-like_sf"/>
</dbReference>
<dbReference type="PANTHER" id="PTHR32410:SF211">
    <property type="entry name" value="CYSTEINE_HISTIDINE-RICH C1 DOMAIN FAMILY PROTEIN"/>
    <property type="match status" value="1"/>
</dbReference>
<feature type="domain" description="DC1" evidence="2">
    <location>
        <begin position="324"/>
        <end position="374"/>
    </location>
</feature>
<name>A0A9Q0GJQ4_9ROSI</name>
<evidence type="ECO:0000256" key="1">
    <source>
        <dbReference type="ARBA" id="ARBA00022737"/>
    </source>
</evidence>
<protein>
    <recommendedName>
        <fullName evidence="2">DC1 domain-containing protein</fullName>
    </recommendedName>
</protein>
<dbReference type="AlphaFoldDB" id="A0A9Q0GJQ4"/>
<sequence>MDQKSSSSHHSHNPPVSGNCKDCKKPILGQGACCGCSATHDHRLLQKFGDKLPEKMKTLLHPDHLLQRMPSSSDPQLSCSFCFQPFSSYCYRCLSCPFAIHFTCAVPPCIYSGQEHQLLNLRKLTSVRLVHIVCNACGVFQREGSDDEEENSPCLCTMCRRIIHKKCLDLKPTINIRQHPHPITHTFSYLGDFSNTCGICGEGFESRCGGYLCKVCDEFVAHTDCTKEFIVESHVLDLITASLDDTKLADHEEKDVEVADEEIINHWSHPHELVLIDIQDGEGGEQYCDGCKLPIFSPFYGCKECNFFLDKKCITLPQQIKNPNHPHPLTLLANAKQNSFGVSDVFICDACGQYSQGFVYCCFECKLSIDVRCIDIIVKGETQHEGDKQHPLFLVAGGEKENQNSGSTPVQDATSIAIRFVCSGSIRTSNLEAPRTLAAILTHSPWLKSLRAILNVAFVTFTVLTLVTCPSSVTILGANFMSTFPVYCKQNKMEMIIPRCERTEDAQCSLGLDPVCQGN</sequence>
<proteinExistence type="predicted"/>
<accession>A0A9Q0GJQ4</accession>
<reference evidence="3" key="2">
    <citation type="journal article" date="2023" name="Plants (Basel)">
        <title>Annotation of the Turnera subulata (Passifloraceae) Draft Genome Reveals the S-Locus Evolved after the Divergence of Turneroideae from Passifloroideae in a Stepwise Manner.</title>
        <authorList>
            <person name="Henning P.M."/>
            <person name="Roalson E.H."/>
            <person name="Mir W."/>
            <person name="McCubbin A.G."/>
            <person name="Shore J.S."/>
        </authorList>
    </citation>
    <scope>NUCLEOTIDE SEQUENCE</scope>
    <source>
        <strain evidence="3">F60SS</strain>
    </source>
</reference>
<gene>
    <name evidence="3" type="ORF">Tsubulata_037029</name>
</gene>
<dbReference type="InterPro" id="IPR004146">
    <property type="entry name" value="DC1"/>
</dbReference>
<feature type="domain" description="DC1" evidence="2">
    <location>
        <begin position="179"/>
        <end position="225"/>
    </location>
</feature>
<feature type="domain" description="DC1" evidence="2">
    <location>
        <begin position="268"/>
        <end position="314"/>
    </location>
</feature>
<dbReference type="OrthoDB" id="1751421at2759"/>
<evidence type="ECO:0000259" key="2">
    <source>
        <dbReference type="Pfam" id="PF03107"/>
    </source>
</evidence>
<evidence type="ECO:0000313" key="4">
    <source>
        <dbReference type="Proteomes" id="UP001141552"/>
    </source>
</evidence>
<evidence type="ECO:0000313" key="3">
    <source>
        <dbReference type="EMBL" id="KAJ4850823.1"/>
    </source>
</evidence>
<keyword evidence="1" id="KW-0677">Repeat</keyword>
<feature type="domain" description="DC1" evidence="2">
    <location>
        <begin position="60"/>
        <end position="105"/>
    </location>
</feature>
<comment type="caution">
    <text evidence="3">The sequence shown here is derived from an EMBL/GenBank/DDBJ whole genome shotgun (WGS) entry which is preliminary data.</text>
</comment>
<dbReference type="SUPFAM" id="SSF57889">
    <property type="entry name" value="Cysteine-rich domain"/>
    <property type="match status" value="3"/>
</dbReference>